<keyword evidence="3" id="KW-1185">Reference proteome</keyword>
<sequence length="173" mass="19456">MNPPFDLQPTLSGPRVMLRPLQAQDFNLLYAAASDPLIWTQHPDNRHEPAVFRTFFEGTLASGGALLATETGTGAVIGTSRFHWRDSHPHSLEIGWTFLARPYWGGAYNGEMKRLMLTHAFGHVDHVVFLVAPGNLRSQRAVQKIGGKLQERLSDGRDQGYLVFRIDRFSWAE</sequence>
<evidence type="ECO:0000313" key="2">
    <source>
        <dbReference type="EMBL" id="GGK19152.1"/>
    </source>
</evidence>
<organism evidence="2 3">
    <name type="scientific">Deinococcus malanensis</name>
    <dbReference type="NCBI Taxonomy" id="1706855"/>
    <lineage>
        <taxon>Bacteria</taxon>
        <taxon>Thermotogati</taxon>
        <taxon>Deinococcota</taxon>
        <taxon>Deinococci</taxon>
        <taxon>Deinococcales</taxon>
        <taxon>Deinococcaceae</taxon>
        <taxon>Deinococcus</taxon>
    </lineage>
</organism>
<dbReference type="RefSeq" id="WP_189005225.1">
    <property type="nucleotide sequence ID" value="NZ_BMPP01000003.1"/>
</dbReference>
<accession>A0ABQ2ERV5</accession>
<comment type="caution">
    <text evidence="2">The sequence shown here is derived from an EMBL/GenBank/DDBJ whole genome shotgun (WGS) entry which is preliminary data.</text>
</comment>
<dbReference type="SUPFAM" id="SSF55729">
    <property type="entry name" value="Acyl-CoA N-acyltransferases (Nat)"/>
    <property type="match status" value="1"/>
</dbReference>
<name>A0ABQ2ERV5_9DEIO</name>
<evidence type="ECO:0000259" key="1">
    <source>
        <dbReference type="PROSITE" id="PS51186"/>
    </source>
</evidence>
<dbReference type="InterPro" id="IPR000182">
    <property type="entry name" value="GNAT_dom"/>
</dbReference>
<dbReference type="InterPro" id="IPR016181">
    <property type="entry name" value="Acyl_CoA_acyltransferase"/>
</dbReference>
<dbReference type="PANTHER" id="PTHR43610">
    <property type="entry name" value="BLL6696 PROTEIN"/>
    <property type="match status" value="1"/>
</dbReference>
<dbReference type="PROSITE" id="PS51186">
    <property type="entry name" value="GNAT"/>
    <property type="match status" value="1"/>
</dbReference>
<evidence type="ECO:0000313" key="3">
    <source>
        <dbReference type="Proteomes" id="UP000647587"/>
    </source>
</evidence>
<dbReference type="Pfam" id="PF13302">
    <property type="entry name" value="Acetyltransf_3"/>
    <property type="match status" value="1"/>
</dbReference>
<dbReference type="Gene3D" id="3.40.630.30">
    <property type="match status" value="1"/>
</dbReference>
<gene>
    <name evidence="2" type="ORF">GCM10008955_10710</name>
</gene>
<feature type="domain" description="N-acetyltransferase" evidence="1">
    <location>
        <begin position="16"/>
        <end position="167"/>
    </location>
</feature>
<protein>
    <submittedName>
        <fullName evidence="2">Acetyltransferase</fullName>
    </submittedName>
</protein>
<dbReference type="PANTHER" id="PTHR43610:SF1">
    <property type="entry name" value="N-ACETYLTRANSFERASE DOMAIN-CONTAINING PROTEIN"/>
    <property type="match status" value="1"/>
</dbReference>
<dbReference type="EMBL" id="BMPP01000003">
    <property type="protein sequence ID" value="GGK19152.1"/>
    <property type="molecule type" value="Genomic_DNA"/>
</dbReference>
<dbReference type="Proteomes" id="UP000647587">
    <property type="component" value="Unassembled WGS sequence"/>
</dbReference>
<reference evidence="3" key="1">
    <citation type="journal article" date="2019" name="Int. J. Syst. Evol. Microbiol.">
        <title>The Global Catalogue of Microorganisms (GCM) 10K type strain sequencing project: providing services to taxonomists for standard genome sequencing and annotation.</title>
        <authorList>
            <consortium name="The Broad Institute Genomics Platform"/>
            <consortium name="The Broad Institute Genome Sequencing Center for Infectious Disease"/>
            <person name="Wu L."/>
            <person name="Ma J."/>
        </authorList>
    </citation>
    <scope>NUCLEOTIDE SEQUENCE [LARGE SCALE GENOMIC DNA]</scope>
    <source>
        <strain evidence="3">JCM 30331</strain>
    </source>
</reference>
<proteinExistence type="predicted"/>